<reference evidence="2" key="1">
    <citation type="journal article" date="2020" name="Stud. Mycol.">
        <title>101 Dothideomycetes genomes: a test case for predicting lifestyles and emergence of pathogens.</title>
        <authorList>
            <person name="Haridas S."/>
            <person name="Albert R."/>
            <person name="Binder M."/>
            <person name="Bloem J."/>
            <person name="Labutti K."/>
            <person name="Salamov A."/>
            <person name="Andreopoulos B."/>
            <person name="Baker S."/>
            <person name="Barry K."/>
            <person name="Bills G."/>
            <person name="Bluhm B."/>
            <person name="Cannon C."/>
            <person name="Castanera R."/>
            <person name="Culley D."/>
            <person name="Daum C."/>
            <person name="Ezra D."/>
            <person name="Gonzalez J."/>
            <person name="Henrissat B."/>
            <person name="Kuo A."/>
            <person name="Liang C."/>
            <person name="Lipzen A."/>
            <person name="Lutzoni F."/>
            <person name="Magnuson J."/>
            <person name="Mondo S."/>
            <person name="Nolan M."/>
            <person name="Ohm R."/>
            <person name="Pangilinan J."/>
            <person name="Park H.-J."/>
            <person name="Ramirez L."/>
            <person name="Alfaro M."/>
            <person name="Sun H."/>
            <person name="Tritt A."/>
            <person name="Yoshinaga Y."/>
            <person name="Zwiers L.-H."/>
            <person name="Turgeon B."/>
            <person name="Goodwin S."/>
            <person name="Spatafora J."/>
            <person name="Crous P."/>
            <person name="Grigoriev I."/>
        </authorList>
    </citation>
    <scope>NUCLEOTIDE SEQUENCE</scope>
    <source>
        <strain evidence="2">CBS 161.51</strain>
    </source>
</reference>
<keyword evidence="3" id="KW-1185">Reference proteome</keyword>
<dbReference type="EMBL" id="ML976142">
    <property type="protein sequence ID" value="KAF1937356.1"/>
    <property type="molecule type" value="Genomic_DNA"/>
</dbReference>
<evidence type="ECO:0000313" key="2">
    <source>
        <dbReference type="EMBL" id="KAF1937356.1"/>
    </source>
</evidence>
<dbReference type="Proteomes" id="UP000800038">
    <property type="component" value="Unassembled WGS sequence"/>
</dbReference>
<evidence type="ECO:0000256" key="1">
    <source>
        <dbReference type="SAM" id="MobiDB-lite"/>
    </source>
</evidence>
<organism evidence="2 3">
    <name type="scientific">Clathrospora elynae</name>
    <dbReference type="NCBI Taxonomy" id="706981"/>
    <lineage>
        <taxon>Eukaryota</taxon>
        <taxon>Fungi</taxon>
        <taxon>Dikarya</taxon>
        <taxon>Ascomycota</taxon>
        <taxon>Pezizomycotina</taxon>
        <taxon>Dothideomycetes</taxon>
        <taxon>Pleosporomycetidae</taxon>
        <taxon>Pleosporales</taxon>
        <taxon>Diademaceae</taxon>
        <taxon>Clathrospora</taxon>
    </lineage>
</organism>
<feature type="region of interest" description="Disordered" evidence="1">
    <location>
        <begin position="1"/>
        <end position="66"/>
    </location>
</feature>
<dbReference type="AlphaFoldDB" id="A0A6A5SFV5"/>
<feature type="compositionally biased region" description="Polar residues" evidence="1">
    <location>
        <begin position="50"/>
        <end position="61"/>
    </location>
</feature>
<evidence type="ECO:0000313" key="3">
    <source>
        <dbReference type="Proteomes" id="UP000800038"/>
    </source>
</evidence>
<feature type="compositionally biased region" description="Low complexity" evidence="1">
    <location>
        <begin position="17"/>
        <end position="35"/>
    </location>
</feature>
<protein>
    <submittedName>
        <fullName evidence="2">Uncharacterized protein</fullName>
    </submittedName>
</protein>
<dbReference type="OrthoDB" id="4158258at2759"/>
<name>A0A6A5SFV5_9PLEO</name>
<accession>A0A6A5SFV5</accession>
<gene>
    <name evidence="2" type="ORF">EJ02DRAFT_458792</name>
</gene>
<sequence>MTESHPPSKTTKHSEAAAENSSSSTSEAPPSYTPSTPLPPAYDSIRAALSSLSQGDPQDTISVPMVSRTVSNSIHNFNPFSHKEGKVVQSIVVRQMTRAMYLKHYAKDPEGNFVGTAAPAPDAGLVFVPGKGTTEDMWRQAESVALERQELRGKGIGKFGMSIQKK</sequence>
<proteinExistence type="predicted"/>